<organism evidence="3 4">
    <name type="scientific">Emticicia agri</name>
    <dbReference type="NCBI Taxonomy" id="2492393"/>
    <lineage>
        <taxon>Bacteria</taxon>
        <taxon>Pseudomonadati</taxon>
        <taxon>Bacteroidota</taxon>
        <taxon>Cytophagia</taxon>
        <taxon>Cytophagales</taxon>
        <taxon>Leadbetterellaceae</taxon>
        <taxon>Emticicia</taxon>
    </lineage>
</organism>
<keyword evidence="1" id="KW-0175">Coiled coil</keyword>
<comment type="caution">
    <text evidence="3">The sequence shown here is derived from an EMBL/GenBank/DDBJ whole genome shotgun (WGS) entry which is preliminary data.</text>
</comment>
<keyword evidence="4" id="KW-1185">Reference proteome</keyword>
<evidence type="ECO:0000313" key="4">
    <source>
        <dbReference type="Proteomes" id="UP000293162"/>
    </source>
</evidence>
<dbReference type="Proteomes" id="UP000293162">
    <property type="component" value="Unassembled WGS sequence"/>
</dbReference>
<sequence>MEITDTKMASNSNQGIFKVSFGVLIGILALLGYLFMGARNDTFELQKSLTEKVEQLSSTQIKLDSISKVLDEKIAKINKLGGNIVELKRIKAQLENDKKLLKSDLNFSIQKYNAKIKDYENFLTVKDREFNNLKEENTELKARTELLEQEKQEVLSENTTLKSDKETLSQTVAEYSAENYNLQRQVTLASSMKAINVQVAALSANGKAREGNAFKSSRINRLRVSFIMPSNSIAVKNRKDIYIRILDENGGLISDNVNSGVLEYEGNEIGYSIRQGVMFENNDQKVDIIYAQEAPYNPGKYEIEIYCEGFKIGKGAFEVK</sequence>
<evidence type="ECO:0008006" key="5">
    <source>
        <dbReference type="Google" id="ProtNLM"/>
    </source>
</evidence>
<dbReference type="Gene3D" id="1.10.287.1490">
    <property type="match status" value="1"/>
</dbReference>
<dbReference type="OrthoDB" id="848185at2"/>
<gene>
    <name evidence="3" type="ORF">EWM59_12885</name>
</gene>
<keyword evidence="2" id="KW-0812">Transmembrane</keyword>
<feature type="transmembrane region" description="Helical" evidence="2">
    <location>
        <begin position="15"/>
        <end position="36"/>
    </location>
</feature>
<accession>A0A4Q5LZ14</accession>
<name>A0A4Q5LZ14_9BACT</name>
<evidence type="ECO:0000256" key="1">
    <source>
        <dbReference type="SAM" id="Coils"/>
    </source>
</evidence>
<protein>
    <recommendedName>
        <fullName evidence="5">Chromosome segregation protein SMC</fullName>
    </recommendedName>
</protein>
<evidence type="ECO:0000256" key="2">
    <source>
        <dbReference type="SAM" id="Phobius"/>
    </source>
</evidence>
<proteinExistence type="predicted"/>
<dbReference type="EMBL" id="SEWF01000017">
    <property type="protein sequence ID" value="RYU95141.1"/>
    <property type="molecule type" value="Genomic_DNA"/>
</dbReference>
<reference evidence="3 4" key="1">
    <citation type="submission" date="2019-02" db="EMBL/GenBank/DDBJ databases">
        <title>Bacterial novel species Emticicia sp. 17J42-9 isolated from soil.</title>
        <authorList>
            <person name="Jung H.-Y."/>
        </authorList>
    </citation>
    <scope>NUCLEOTIDE SEQUENCE [LARGE SCALE GENOMIC DNA]</scope>
    <source>
        <strain evidence="3 4">17J42-9</strain>
    </source>
</reference>
<keyword evidence="2" id="KW-1133">Transmembrane helix</keyword>
<dbReference type="AlphaFoldDB" id="A0A4Q5LZ14"/>
<feature type="coiled-coil region" evidence="1">
    <location>
        <begin position="77"/>
        <end position="185"/>
    </location>
</feature>
<keyword evidence="2" id="KW-0472">Membrane</keyword>
<evidence type="ECO:0000313" key="3">
    <source>
        <dbReference type="EMBL" id="RYU95141.1"/>
    </source>
</evidence>